<dbReference type="GO" id="GO:0035556">
    <property type="term" value="P:intracellular signal transduction"/>
    <property type="evidence" value="ECO:0000318"/>
    <property type="project" value="GO_Central"/>
</dbReference>
<dbReference type="RefSeq" id="XP_073396936.1">
    <property type="nucleotide sequence ID" value="XM_073540835.1"/>
</dbReference>
<dbReference type="KEGG" id="ppp:112295415"/>
<dbReference type="Proteomes" id="UP000006727">
    <property type="component" value="Chromosome 18"/>
</dbReference>
<name>A0A7I4BFJ9_PHYPA</name>
<dbReference type="Gene3D" id="1.10.8.430">
    <property type="entry name" value="Helical domain of apoptotic protease-activating factors"/>
    <property type="match status" value="1"/>
</dbReference>
<dbReference type="PROSITE" id="PS50011">
    <property type="entry name" value="PROTEIN_KINASE_DOM"/>
    <property type="match status" value="1"/>
</dbReference>
<evidence type="ECO:0000259" key="4">
    <source>
        <dbReference type="PROSITE" id="PS50011"/>
    </source>
</evidence>
<sequence length="1583" mass="179599">MANCAFGCMQGLTSSSRKEDKKVQSIYLQCETLMKRMEDLLTIKYMLNRNQCTNLYMQLVQVMKVFDKVLTYEDNIGKIWLIFVELHVVVKKSFLLLENCGDKKWCEATIFQMKNKESFREILLDLVLCCNAGSKVMTMHYSKEFEGIARIMCNFIFDKVEEDDASLYKRLVDGSQDDCFEECGLIKYLLQRWKDLGRIEGGDLDALELSNNIESLKIGDCIGEGANGVVYRSRWFGILSATKKIVGIFKEDVPIEVGILAALSHPNLVKYFFAAKVDTNKFGERCSMEGRNETLYLVTELMDMSLVDMLKKKKSMAFGFLIDIMYQVAKGMCYLHDMQIAHRDLKPDNILVNFKMEEVKNNGEEWVFVKISDFGTSKSNVGRTPKSKSCDFIYGTPRYMAPEVFENEDKAMKTCAFEADVFSFAMTCSEILSRKKPFSNIHKQKELWKKIKEGERPELPSNCDELIELIEECWSLNPSQRPKFGDICERLASLKTKFLIGFYKDNGPLFSGSKRKYDQIMRKKETRSDDEMVCLQEDQLLGRQEYSNKLLELCKNGVKAICLIGMGGIGKTTMAKFMYNDVKGMYDASCFVENMQRSENSYTICCYILKELKVNQIPETLEDAQVLLKSHLRSKKTILVFDDVKEQSKIRDIVPMDEFCTSNGSTLIVTTRSWNCMKDCSIKTHRVDIAELEEGASLELFISYSHGKQVELPRELDDVGKKIVKACNGLPLSLKVMGAFLRGQKRVRCWERALQRLKRARNVDGDEENSDHKIWTILRISFDQLKVKEKDIFLDICCFFTSDVYPHGMSKERALRIWTNNEKLGLEQDVEDTLDTLINHSLVKIDENRIIRMHDHLRDMGRMIVETNNAYKDTRIWKMSMVQTNGFSTKLEGLCYSKKENIMQSNIGDVNYSSLRLLSYTIKEYKLKDFISVWNTLIILLKQSCKLKSLMLCIDFPRAMSNDIVGNLYYQIFDKEALEKLQNLTVLQLKNCKFIETFPNSIFLPNILLELDLEGCSNLETLPKSMHNLTLLRVLNLKSCTKLKTLPISIGNLISMQWLSIKGCDRLTSLPKELNNLKSLTTFDISGCMNLTSLPKELGNLTTLTSLYMSGCANLTSLPKELGNLTSLTTFDIERCENLTSLPKELGNLTSLTKFNMSRCKNLTSLPKELGNLTTLTVLYMSGCENLTSLPKELGNLTTLTSLYISGCENMTSLPKELGNLTSLTTFYMNRCKNLTSLPKELVNLTSLTSFHISGCENLTSLPKELGNLTSLTTFDIERCENLTSLPKELGNLTSLTIFNMSRCKNLTSLPEELGNLTSLTKFYIERCENLTSLPKELDNITSLTLLCMSGCANLTSLPKELGNLTSLISLYMSGCANLTSLPKELGNLTSLKIFDMSWCENLTSLPKELGNLTSLTSLYMSRCANLTSLPKELGNLTSLTSFHISGCENLTSLPKELGNLTSLTSFNISGYENLTSLPKELDNLTSLTSFYIERCENLTSLPKVLGNLTSLTSFYIERCENLTSLPKELGNFTSLTTFDMIRCKNLTSLPKELGNLTSLTIFDMSCCKNLTSLPKDSLILFL</sequence>
<dbReference type="GO" id="GO:0006952">
    <property type="term" value="P:defense response"/>
    <property type="evidence" value="ECO:0007669"/>
    <property type="project" value="UniProtKB-KW"/>
</dbReference>
<dbReference type="InterPro" id="IPR032675">
    <property type="entry name" value="LRR_dom_sf"/>
</dbReference>
<dbReference type="InterPro" id="IPR036388">
    <property type="entry name" value="WH-like_DNA-bd_sf"/>
</dbReference>
<dbReference type="RefSeq" id="XP_073396945.1">
    <property type="nucleotide sequence ID" value="XM_073540844.1"/>
</dbReference>
<reference evidence="5 6" key="1">
    <citation type="journal article" date="2008" name="Science">
        <title>The Physcomitrella genome reveals evolutionary insights into the conquest of land by plants.</title>
        <authorList>
            <person name="Rensing S."/>
            <person name="Lang D."/>
            <person name="Zimmer A."/>
            <person name="Terry A."/>
            <person name="Salamov A."/>
            <person name="Shapiro H."/>
            <person name="Nishiyama T."/>
            <person name="Perroud P.-F."/>
            <person name="Lindquist E."/>
            <person name="Kamisugi Y."/>
            <person name="Tanahashi T."/>
            <person name="Sakakibara K."/>
            <person name="Fujita T."/>
            <person name="Oishi K."/>
            <person name="Shin-I T."/>
            <person name="Kuroki Y."/>
            <person name="Toyoda A."/>
            <person name="Suzuki Y."/>
            <person name="Hashimoto A."/>
            <person name="Yamaguchi K."/>
            <person name="Sugano A."/>
            <person name="Kohara Y."/>
            <person name="Fujiyama A."/>
            <person name="Anterola A."/>
            <person name="Aoki S."/>
            <person name="Ashton N."/>
            <person name="Barbazuk W.B."/>
            <person name="Barker E."/>
            <person name="Bennetzen J."/>
            <person name="Bezanilla M."/>
            <person name="Blankenship R."/>
            <person name="Cho S.H."/>
            <person name="Dutcher S."/>
            <person name="Estelle M."/>
            <person name="Fawcett J.A."/>
            <person name="Gundlach H."/>
            <person name="Hanada K."/>
            <person name="Heyl A."/>
            <person name="Hicks K.A."/>
            <person name="Hugh J."/>
            <person name="Lohr M."/>
            <person name="Mayer K."/>
            <person name="Melkozernov A."/>
            <person name="Murata T."/>
            <person name="Nelson D."/>
            <person name="Pils B."/>
            <person name="Prigge M."/>
            <person name="Reiss B."/>
            <person name="Renner T."/>
            <person name="Rombauts S."/>
            <person name="Rushton P."/>
            <person name="Sanderfoot A."/>
            <person name="Schween G."/>
            <person name="Shiu S.-H."/>
            <person name="Stueber K."/>
            <person name="Theodoulou F.L."/>
            <person name="Tu H."/>
            <person name="Van de Peer Y."/>
            <person name="Verrier P.J."/>
            <person name="Waters E."/>
            <person name="Wood A."/>
            <person name="Yang L."/>
            <person name="Cove D."/>
            <person name="Cuming A."/>
            <person name="Hasebe M."/>
            <person name="Lucas S."/>
            <person name="Mishler D.B."/>
            <person name="Reski R."/>
            <person name="Grigoriev I."/>
            <person name="Quatrano R.S."/>
            <person name="Boore J.L."/>
        </authorList>
    </citation>
    <scope>NUCLEOTIDE SEQUENCE [LARGE SCALE GENOMIC DNA]</scope>
    <source>
        <strain evidence="5 6">cv. Gransden 2004</strain>
    </source>
</reference>
<dbReference type="InParanoid" id="A0A7I4BFJ9"/>
<dbReference type="InterPro" id="IPR008271">
    <property type="entry name" value="Ser/Thr_kinase_AS"/>
</dbReference>
<dbReference type="SUPFAM" id="SSF52540">
    <property type="entry name" value="P-loop containing nucleoside triphosphate hydrolases"/>
    <property type="match status" value="1"/>
</dbReference>
<gene>
    <name evidence="5" type="primary">LOC112295415</name>
</gene>
<reference evidence="5 6" key="2">
    <citation type="journal article" date="2018" name="Plant J.">
        <title>The Physcomitrella patens chromosome-scale assembly reveals moss genome structure and evolution.</title>
        <authorList>
            <person name="Lang D."/>
            <person name="Ullrich K.K."/>
            <person name="Murat F."/>
            <person name="Fuchs J."/>
            <person name="Jenkins J."/>
            <person name="Haas F.B."/>
            <person name="Piednoel M."/>
            <person name="Gundlach H."/>
            <person name="Van Bel M."/>
            <person name="Meyberg R."/>
            <person name="Vives C."/>
            <person name="Morata J."/>
            <person name="Symeonidi A."/>
            <person name="Hiss M."/>
            <person name="Muchero W."/>
            <person name="Kamisugi Y."/>
            <person name="Saleh O."/>
            <person name="Blanc G."/>
            <person name="Decker E.L."/>
            <person name="van Gessel N."/>
            <person name="Grimwood J."/>
            <person name="Hayes R.D."/>
            <person name="Graham S.W."/>
            <person name="Gunter L.E."/>
            <person name="McDaniel S.F."/>
            <person name="Hoernstein S.N.W."/>
            <person name="Larsson A."/>
            <person name="Li F.W."/>
            <person name="Perroud P.F."/>
            <person name="Phillips J."/>
            <person name="Ranjan P."/>
            <person name="Rokshar D.S."/>
            <person name="Rothfels C.J."/>
            <person name="Schneider L."/>
            <person name="Shu S."/>
            <person name="Stevenson D.W."/>
            <person name="Thummler F."/>
            <person name="Tillich M."/>
            <person name="Villarreal Aguilar J.C."/>
            <person name="Widiez T."/>
            <person name="Wong G.K."/>
            <person name="Wymore A."/>
            <person name="Zhang Y."/>
            <person name="Zimmer A.D."/>
            <person name="Quatrano R.S."/>
            <person name="Mayer K.F.X."/>
            <person name="Goodstein D."/>
            <person name="Casacuberta J.M."/>
            <person name="Vandepoele K."/>
            <person name="Reski R."/>
            <person name="Cuming A.C."/>
            <person name="Tuskan G.A."/>
            <person name="Maumus F."/>
            <person name="Salse J."/>
            <person name="Schmutz J."/>
            <person name="Rensing S.A."/>
        </authorList>
    </citation>
    <scope>NUCLEOTIDE SEQUENCE [LARGE SCALE GENOMIC DNA]</scope>
    <source>
        <strain evidence="5 6">cv. Gransden 2004</strain>
    </source>
</reference>
<dbReference type="InterPro" id="IPR002182">
    <property type="entry name" value="NB-ARC"/>
</dbReference>
<dbReference type="EMBL" id="ABEU02000018">
    <property type="status" value="NOT_ANNOTATED_CDS"/>
    <property type="molecule type" value="Genomic_DNA"/>
</dbReference>
<organism evidence="5 6">
    <name type="scientific">Physcomitrium patens</name>
    <name type="common">Spreading-leaved earth moss</name>
    <name type="synonym">Physcomitrella patens</name>
    <dbReference type="NCBI Taxonomy" id="3218"/>
    <lineage>
        <taxon>Eukaryota</taxon>
        <taxon>Viridiplantae</taxon>
        <taxon>Streptophyta</taxon>
        <taxon>Embryophyta</taxon>
        <taxon>Bryophyta</taxon>
        <taxon>Bryophytina</taxon>
        <taxon>Bryopsida</taxon>
        <taxon>Funariidae</taxon>
        <taxon>Funariales</taxon>
        <taxon>Funariaceae</taxon>
        <taxon>Physcomitrium</taxon>
    </lineage>
</organism>
<dbReference type="RefSeq" id="XP_073396942.1">
    <property type="nucleotide sequence ID" value="XM_073540841.1"/>
</dbReference>
<proteinExistence type="predicted"/>
<dbReference type="RefSeq" id="XP_073396943.1">
    <property type="nucleotide sequence ID" value="XM_073540842.1"/>
</dbReference>
<dbReference type="InterPro" id="IPR011009">
    <property type="entry name" value="Kinase-like_dom_sf"/>
</dbReference>
<dbReference type="RefSeq" id="XP_073396939.1">
    <property type="nucleotide sequence ID" value="XM_073540838.1"/>
</dbReference>
<dbReference type="SMART" id="SM00369">
    <property type="entry name" value="LRR_TYP"/>
    <property type="match status" value="7"/>
</dbReference>
<feature type="domain" description="Protein kinase" evidence="4">
    <location>
        <begin position="216"/>
        <end position="499"/>
    </location>
</feature>
<dbReference type="InterPro" id="IPR042197">
    <property type="entry name" value="Apaf_helical"/>
</dbReference>
<dbReference type="PANTHER" id="PTHR36766">
    <property type="entry name" value="PLANT BROAD-SPECTRUM MILDEW RESISTANCE PROTEIN RPW8"/>
    <property type="match status" value="1"/>
</dbReference>
<dbReference type="EnsemblPlants" id="Pp3c18_2880V3.2">
    <property type="protein sequence ID" value="Pp3c18_2880V3.2"/>
    <property type="gene ID" value="Pp3c18_2880"/>
</dbReference>
<dbReference type="Gene3D" id="1.10.10.10">
    <property type="entry name" value="Winged helix-like DNA-binding domain superfamily/Winged helix DNA-binding domain"/>
    <property type="match status" value="1"/>
</dbReference>
<keyword evidence="2" id="KW-0677">Repeat</keyword>
<keyword evidence="3" id="KW-0611">Plant defense</keyword>
<dbReference type="GO" id="GO:0043531">
    <property type="term" value="F:ADP binding"/>
    <property type="evidence" value="ECO:0007669"/>
    <property type="project" value="InterPro"/>
</dbReference>
<evidence type="ECO:0000256" key="3">
    <source>
        <dbReference type="ARBA" id="ARBA00022821"/>
    </source>
</evidence>
<evidence type="ECO:0000256" key="2">
    <source>
        <dbReference type="ARBA" id="ARBA00022737"/>
    </source>
</evidence>
<dbReference type="Pfam" id="PF23598">
    <property type="entry name" value="LRR_14"/>
    <property type="match status" value="3"/>
</dbReference>
<dbReference type="RefSeq" id="XP_073396941.1">
    <property type="nucleotide sequence ID" value="XM_073540840.1"/>
</dbReference>
<dbReference type="Gene3D" id="1.10.510.10">
    <property type="entry name" value="Transferase(Phosphotransferase) domain 1"/>
    <property type="match status" value="1"/>
</dbReference>
<dbReference type="RefSeq" id="XP_073396944.1">
    <property type="nucleotide sequence ID" value="XM_073540843.1"/>
</dbReference>
<dbReference type="Pfam" id="PF00931">
    <property type="entry name" value="NB-ARC"/>
    <property type="match status" value="1"/>
</dbReference>
<dbReference type="Gramene" id="Pp3c18_2880V3.2">
    <property type="protein sequence ID" value="Pp3c18_2880V3.2"/>
    <property type="gene ID" value="Pp3c18_2880"/>
</dbReference>
<dbReference type="RefSeq" id="XP_073396937.1">
    <property type="nucleotide sequence ID" value="XM_073540836.1"/>
</dbReference>
<dbReference type="PROSITE" id="PS00108">
    <property type="entry name" value="PROTEIN_KINASE_ST"/>
    <property type="match status" value="1"/>
</dbReference>
<evidence type="ECO:0000313" key="6">
    <source>
        <dbReference type="Proteomes" id="UP000006727"/>
    </source>
</evidence>
<evidence type="ECO:0000313" key="5">
    <source>
        <dbReference type="EnsemblPlants" id="Pp3c18_2880V3.2"/>
    </source>
</evidence>
<dbReference type="InterPro" id="IPR027417">
    <property type="entry name" value="P-loop_NTPase"/>
</dbReference>
<dbReference type="RefSeq" id="XP_073396938.1">
    <property type="nucleotide sequence ID" value="XM_073540837.1"/>
</dbReference>
<dbReference type="Gene3D" id="3.40.50.300">
    <property type="entry name" value="P-loop containing nucleotide triphosphate hydrolases"/>
    <property type="match status" value="1"/>
</dbReference>
<dbReference type="InterPro" id="IPR000719">
    <property type="entry name" value="Prot_kinase_dom"/>
</dbReference>
<dbReference type="SMART" id="SM00220">
    <property type="entry name" value="S_TKc"/>
    <property type="match status" value="1"/>
</dbReference>
<reference evidence="5" key="3">
    <citation type="submission" date="2020-12" db="UniProtKB">
        <authorList>
            <consortium name="EnsemblPlants"/>
        </authorList>
    </citation>
    <scope>IDENTIFICATION</scope>
</reference>
<dbReference type="InterPro" id="IPR003591">
    <property type="entry name" value="Leu-rich_rpt_typical-subtyp"/>
</dbReference>
<dbReference type="OrthoDB" id="2018313at2759"/>
<dbReference type="Pfam" id="PF00069">
    <property type="entry name" value="Pkinase"/>
    <property type="match status" value="1"/>
</dbReference>
<dbReference type="GO" id="GO:0005524">
    <property type="term" value="F:ATP binding"/>
    <property type="evidence" value="ECO:0007669"/>
    <property type="project" value="InterPro"/>
</dbReference>
<dbReference type="GO" id="GO:0004672">
    <property type="term" value="F:protein kinase activity"/>
    <property type="evidence" value="ECO:0007669"/>
    <property type="project" value="InterPro"/>
</dbReference>
<dbReference type="InterPro" id="IPR055414">
    <property type="entry name" value="LRR_R13L4/SHOC2-like"/>
</dbReference>
<dbReference type="Gene3D" id="3.80.10.10">
    <property type="entry name" value="Ribonuclease Inhibitor"/>
    <property type="match status" value="5"/>
</dbReference>
<protein>
    <recommendedName>
        <fullName evidence="4">Protein kinase domain-containing protein</fullName>
    </recommendedName>
</protein>
<evidence type="ECO:0000256" key="1">
    <source>
        <dbReference type="ARBA" id="ARBA00022614"/>
    </source>
</evidence>
<dbReference type="PANTHER" id="PTHR36766:SF30">
    <property type="entry name" value="TIR-NBS TYPE DISEASE RESISTANCE PROTEIN-RELATED"/>
    <property type="match status" value="1"/>
</dbReference>
<dbReference type="InterPro" id="IPR058192">
    <property type="entry name" value="WHD_ROQ1-like"/>
</dbReference>
<dbReference type="PRINTS" id="PR00364">
    <property type="entry name" value="DISEASERSIST"/>
</dbReference>
<dbReference type="GeneID" id="112295415"/>
<keyword evidence="6" id="KW-1185">Reference proteome</keyword>
<keyword evidence="1" id="KW-0433">Leucine-rich repeat</keyword>
<dbReference type="RefSeq" id="XP_024402727.1">
    <property type="nucleotide sequence ID" value="XM_024546959.2"/>
</dbReference>
<accession>A0A7I4BFJ9</accession>
<dbReference type="SUPFAM" id="SSF52058">
    <property type="entry name" value="L domain-like"/>
    <property type="match status" value="3"/>
</dbReference>
<dbReference type="SUPFAM" id="SSF56112">
    <property type="entry name" value="Protein kinase-like (PK-like)"/>
    <property type="match status" value="1"/>
</dbReference>
<dbReference type="RefSeq" id="XP_073396940.1">
    <property type="nucleotide sequence ID" value="XM_073540839.1"/>
</dbReference>
<dbReference type="Pfam" id="PF23282">
    <property type="entry name" value="WHD_ROQ1"/>
    <property type="match status" value="1"/>
</dbReference>